<proteinExistence type="predicted"/>
<dbReference type="PANTHER" id="PTHR21505:SF15">
    <property type="entry name" value="RE18252P"/>
    <property type="match status" value="1"/>
</dbReference>
<dbReference type="PROSITE" id="PS51029">
    <property type="entry name" value="MADF"/>
    <property type="match status" value="1"/>
</dbReference>
<dbReference type="Pfam" id="PF10545">
    <property type="entry name" value="MADF_DNA_bdg"/>
    <property type="match status" value="1"/>
</dbReference>
<evidence type="ECO:0000256" key="1">
    <source>
        <dbReference type="SAM" id="Coils"/>
    </source>
</evidence>
<evidence type="ECO:0000313" key="4">
    <source>
        <dbReference type="EMBL" id="KAK4887141.1"/>
    </source>
</evidence>
<protein>
    <recommendedName>
        <fullName evidence="3">MADF domain-containing protein</fullName>
    </recommendedName>
</protein>
<keyword evidence="1" id="KW-0175">Coiled coil</keyword>
<reference evidence="5" key="1">
    <citation type="submission" date="2023-01" db="EMBL/GenBank/DDBJ databases">
        <title>Key to firefly adult light organ development and bioluminescence: homeobox transcription factors regulate luciferase expression and transportation to peroxisome.</title>
        <authorList>
            <person name="Fu X."/>
        </authorList>
    </citation>
    <scope>NUCLEOTIDE SEQUENCE [LARGE SCALE GENOMIC DNA]</scope>
</reference>
<dbReference type="PANTHER" id="PTHR21505">
    <property type="entry name" value="MADF DOMAIN-CONTAINING PROTEIN-RELATED"/>
    <property type="match status" value="1"/>
</dbReference>
<comment type="caution">
    <text evidence="4">The sequence shown here is derived from an EMBL/GenBank/DDBJ whole genome shotgun (WGS) entry which is preliminary data.</text>
</comment>
<evidence type="ECO:0000313" key="5">
    <source>
        <dbReference type="Proteomes" id="UP001353858"/>
    </source>
</evidence>
<dbReference type="SMART" id="SM00595">
    <property type="entry name" value="MADF"/>
    <property type="match status" value="1"/>
</dbReference>
<feature type="domain" description="MADF" evidence="3">
    <location>
        <begin position="10"/>
        <end position="103"/>
    </location>
</feature>
<evidence type="ECO:0000256" key="2">
    <source>
        <dbReference type="SAM" id="MobiDB-lite"/>
    </source>
</evidence>
<dbReference type="EMBL" id="JARPUR010000001">
    <property type="protein sequence ID" value="KAK4887141.1"/>
    <property type="molecule type" value="Genomic_DNA"/>
</dbReference>
<accession>A0AAN7PNM9</accession>
<feature type="coiled-coil region" evidence="1">
    <location>
        <begin position="43"/>
        <end position="70"/>
    </location>
</feature>
<feature type="compositionally biased region" description="Low complexity" evidence="2">
    <location>
        <begin position="296"/>
        <end position="310"/>
    </location>
</feature>
<dbReference type="Proteomes" id="UP001353858">
    <property type="component" value="Unassembled WGS sequence"/>
</dbReference>
<dbReference type="AlphaFoldDB" id="A0AAN7PNM9"/>
<feature type="region of interest" description="Disordered" evidence="2">
    <location>
        <begin position="141"/>
        <end position="187"/>
    </location>
</feature>
<dbReference type="InterPro" id="IPR006578">
    <property type="entry name" value="MADF-dom"/>
</dbReference>
<gene>
    <name evidence="4" type="ORF">RN001_003412</name>
</gene>
<sequence>MEWEQDKVIAFIEAYKLKKNLWDSKMKNYKNRNLRHDVLMEIANQFNMEKQAVEQKIKNLQSQFSRELKKIKDSKKSGTGTEDVYTSKWFAFESLKFLLDKNKPREMLDSELQISSVMDAVDDANDVDTTDDLENTQHCILNDENNSSQDSTMSNSQANNVEKAKDNVTPKKQFKSPTLAHVPSRKRRFDDSMVNEAYEAMKQTLAAKKPKDVFTICGEEVAVTLRNLPTTYAQAIVQHKISTLLFEAKLGNYNYPVAQQPQQQAPQAQHQHYYPLSQQYFLPPANSGGLLTILPPQQSPESYSSCSSGNPPTPALSTSTMTTDEDEAVDNFLTQLQTPRHHTSQYT</sequence>
<feature type="region of interest" description="Disordered" evidence="2">
    <location>
        <begin position="296"/>
        <end position="326"/>
    </location>
</feature>
<evidence type="ECO:0000259" key="3">
    <source>
        <dbReference type="PROSITE" id="PS51029"/>
    </source>
</evidence>
<organism evidence="4 5">
    <name type="scientific">Aquatica leii</name>
    <dbReference type="NCBI Taxonomy" id="1421715"/>
    <lineage>
        <taxon>Eukaryota</taxon>
        <taxon>Metazoa</taxon>
        <taxon>Ecdysozoa</taxon>
        <taxon>Arthropoda</taxon>
        <taxon>Hexapoda</taxon>
        <taxon>Insecta</taxon>
        <taxon>Pterygota</taxon>
        <taxon>Neoptera</taxon>
        <taxon>Endopterygota</taxon>
        <taxon>Coleoptera</taxon>
        <taxon>Polyphaga</taxon>
        <taxon>Elateriformia</taxon>
        <taxon>Elateroidea</taxon>
        <taxon>Lampyridae</taxon>
        <taxon>Luciolinae</taxon>
        <taxon>Aquatica</taxon>
    </lineage>
</organism>
<keyword evidence="5" id="KW-1185">Reference proteome</keyword>
<feature type="compositionally biased region" description="Polar residues" evidence="2">
    <location>
        <begin position="141"/>
        <end position="160"/>
    </location>
</feature>
<name>A0AAN7PNM9_9COLE</name>